<dbReference type="EMBL" id="FO082263">
    <property type="protein sequence ID" value="CCO20255.1"/>
    <property type="molecule type" value="Genomic_DNA"/>
</dbReference>
<dbReference type="GO" id="GO:0006491">
    <property type="term" value="P:N-glycan processing"/>
    <property type="evidence" value="ECO:0007669"/>
    <property type="project" value="TreeGrafter"/>
</dbReference>
<dbReference type="Gene3D" id="3.90.1480.20">
    <property type="entry name" value="Glycosyl transferase family 29"/>
    <property type="match status" value="1"/>
</dbReference>
<sequence length="439" mass="49523">MMLSGGGGYGGRKAHNTSVGGGVNGVLSSHYAIFVFVVIIVFVLTGNYESIMKTKMNGNGPRNALVENSFTGGDESVTVHSSSLLAKGEEISIDDDGDDGGDDEEGSAVEREVEREDSNRFSSSSISGDNSNNDGNGNDNDVDSSNSNTQLSAIAVGNGASLRNSRFGRQVDANDVVLRFNLFKTVGFESDVGSKTTHWVLSTIKDPNQFDEEEIPNLKKSLQHVYIPFVFRDCKPQQVRCPRRKDKIPKQKQRMHELETIATNWLKKNDMRDVKVHAVEAPQVDTLYEEYNLNEKFPSMGLMFLNYAWRKFKQPVQFCGFDFYSGSHDHYWERKLKNETCHNMNDESRVLSEFVKENKLKALDKKAHEILINYKSPDEAEYDPRCKIVCNTDESNLFCVTLRGREVDAYNNAPEQWERRHGIHSAYVKKTNKKKRGKG</sequence>
<feature type="transmembrane region" description="Helical" evidence="12">
    <location>
        <begin position="31"/>
        <end position="48"/>
    </location>
</feature>
<dbReference type="PANTHER" id="PTHR11987:SF53">
    <property type="entry name" value="ALPHA-2,8-SIALYLTRANSFERASE 8F-LIKE"/>
    <property type="match status" value="1"/>
</dbReference>
<evidence type="ECO:0000256" key="12">
    <source>
        <dbReference type="SAM" id="Phobius"/>
    </source>
</evidence>
<evidence type="ECO:0000313" key="13">
    <source>
        <dbReference type="EMBL" id="CCO20255.1"/>
    </source>
</evidence>
<feature type="compositionally biased region" description="Acidic residues" evidence="11">
    <location>
        <begin position="91"/>
        <end position="107"/>
    </location>
</feature>
<evidence type="ECO:0000256" key="5">
    <source>
        <dbReference type="ARBA" id="ARBA00022692"/>
    </source>
</evidence>
<dbReference type="InterPro" id="IPR050943">
    <property type="entry name" value="Glycosyltr_29_Sialyltrsf"/>
</dbReference>
<dbReference type="Pfam" id="PF00777">
    <property type="entry name" value="Glyco_transf_29"/>
    <property type="match status" value="1"/>
</dbReference>
<dbReference type="PANTHER" id="PTHR11987">
    <property type="entry name" value="ALPHA-2,8-SIALYLTRANSFERASE"/>
    <property type="match status" value="1"/>
</dbReference>
<keyword evidence="7 12" id="KW-1133">Transmembrane helix</keyword>
<evidence type="ECO:0000256" key="8">
    <source>
        <dbReference type="ARBA" id="ARBA00023034"/>
    </source>
</evidence>
<dbReference type="GO" id="GO:0003828">
    <property type="term" value="F:alpha-N-acetylneuraminate alpha-2,8-sialyltransferase activity"/>
    <property type="evidence" value="ECO:0007669"/>
    <property type="project" value="TreeGrafter"/>
</dbReference>
<dbReference type="InterPro" id="IPR001675">
    <property type="entry name" value="Glyco_trans_29"/>
</dbReference>
<feature type="compositionally biased region" description="Basic and acidic residues" evidence="11">
    <location>
        <begin position="108"/>
        <end position="119"/>
    </location>
</feature>
<feature type="region of interest" description="Disordered" evidence="11">
    <location>
        <begin position="88"/>
        <end position="147"/>
    </location>
</feature>
<keyword evidence="10" id="KW-0325">Glycoprotein</keyword>
<comment type="similarity">
    <text evidence="2">Belongs to the glycosyltransferase 29 family.</text>
</comment>
<dbReference type="OrthoDB" id="10264956at2759"/>
<name>K8F601_9CHLO</name>
<keyword evidence="4" id="KW-0808">Transferase</keyword>
<dbReference type="Proteomes" id="UP000198341">
    <property type="component" value="Chromosome 16"/>
</dbReference>
<gene>
    <name evidence="13" type="ordered locus">Bathy16g00080</name>
</gene>
<dbReference type="GeneID" id="19011138"/>
<proteinExistence type="inferred from homology"/>
<dbReference type="AlphaFoldDB" id="K8F601"/>
<dbReference type="eggNOG" id="ENOG502T0UF">
    <property type="taxonomic scope" value="Eukaryota"/>
</dbReference>
<keyword evidence="8" id="KW-0333">Golgi apparatus</keyword>
<organism evidence="13 14">
    <name type="scientific">Bathycoccus prasinos</name>
    <dbReference type="NCBI Taxonomy" id="41875"/>
    <lineage>
        <taxon>Eukaryota</taxon>
        <taxon>Viridiplantae</taxon>
        <taxon>Chlorophyta</taxon>
        <taxon>Mamiellophyceae</taxon>
        <taxon>Mamiellales</taxon>
        <taxon>Bathycoccaceae</taxon>
        <taxon>Bathycoccus</taxon>
    </lineage>
</organism>
<evidence type="ECO:0000256" key="2">
    <source>
        <dbReference type="ARBA" id="ARBA00006003"/>
    </source>
</evidence>
<dbReference type="InterPro" id="IPR038578">
    <property type="entry name" value="GT29-like_sf"/>
</dbReference>
<dbReference type="GO" id="GO:0009311">
    <property type="term" value="P:oligosaccharide metabolic process"/>
    <property type="evidence" value="ECO:0007669"/>
    <property type="project" value="TreeGrafter"/>
</dbReference>
<keyword evidence="9 12" id="KW-0472">Membrane</keyword>
<keyword evidence="3" id="KW-0328">Glycosyltransferase</keyword>
<dbReference type="GO" id="GO:0000139">
    <property type="term" value="C:Golgi membrane"/>
    <property type="evidence" value="ECO:0007669"/>
    <property type="project" value="UniProtKB-SubCell"/>
</dbReference>
<evidence type="ECO:0000256" key="1">
    <source>
        <dbReference type="ARBA" id="ARBA00004323"/>
    </source>
</evidence>
<evidence type="ECO:0000256" key="11">
    <source>
        <dbReference type="SAM" id="MobiDB-lite"/>
    </source>
</evidence>
<evidence type="ECO:0000256" key="3">
    <source>
        <dbReference type="ARBA" id="ARBA00022676"/>
    </source>
</evidence>
<dbReference type="KEGG" id="bpg:Bathy16g00080"/>
<reference evidence="13 14" key="1">
    <citation type="submission" date="2011-10" db="EMBL/GenBank/DDBJ databases">
        <authorList>
            <person name="Genoscope - CEA"/>
        </authorList>
    </citation>
    <scope>NUCLEOTIDE SEQUENCE [LARGE SCALE GENOMIC DNA]</scope>
    <source>
        <strain evidence="13 14">RCC 1105</strain>
    </source>
</reference>
<evidence type="ECO:0000256" key="6">
    <source>
        <dbReference type="ARBA" id="ARBA00022968"/>
    </source>
</evidence>
<keyword evidence="14" id="KW-1185">Reference proteome</keyword>
<accession>K8F601</accession>
<evidence type="ECO:0000256" key="10">
    <source>
        <dbReference type="ARBA" id="ARBA00023180"/>
    </source>
</evidence>
<evidence type="ECO:0000256" key="4">
    <source>
        <dbReference type="ARBA" id="ARBA00022679"/>
    </source>
</evidence>
<dbReference type="RefSeq" id="XP_007508638.1">
    <property type="nucleotide sequence ID" value="XM_007508576.1"/>
</dbReference>
<protein>
    <submittedName>
        <fullName evidence="13">PREDICTED: ST3 beta-galactoside alpha-2,3-sialyltransferase 2-like</fullName>
    </submittedName>
</protein>
<feature type="compositionally biased region" description="Low complexity" evidence="11">
    <location>
        <begin position="120"/>
        <end position="147"/>
    </location>
</feature>
<keyword evidence="5 12" id="KW-0812">Transmembrane</keyword>
<evidence type="ECO:0000256" key="7">
    <source>
        <dbReference type="ARBA" id="ARBA00022989"/>
    </source>
</evidence>
<comment type="subcellular location">
    <subcellularLocation>
        <location evidence="1">Golgi apparatus membrane</location>
        <topology evidence="1">Single-pass type II membrane protein</topology>
    </subcellularLocation>
</comment>
<evidence type="ECO:0000313" key="14">
    <source>
        <dbReference type="Proteomes" id="UP000198341"/>
    </source>
</evidence>
<evidence type="ECO:0000256" key="9">
    <source>
        <dbReference type="ARBA" id="ARBA00023136"/>
    </source>
</evidence>
<keyword evidence="6" id="KW-0735">Signal-anchor</keyword>